<sequence>MSNQKAMISKKISLPFFWREIFRYFFGGIFKASLSSHSLSQDTRPCRLSGVGKDGKSCLDR</sequence>
<accession>G9XLT4</accession>
<proteinExistence type="predicted"/>
<gene>
    <name evidence="2" type="ORF">HMPREF0322_01920</name>
</gene>
<dbReference type="Proteomes" id="UP000004416">
    <property type="component" value="Unassembled WGS sequence"/>
</dbReference>
<organism evidence="2 3">
    <name type="scientific">Desulfitobacterium hafniense DP7</name>
    <dbReference type="NCBI Taxonomy" id="537010"/>
    <lineage>
        <taxon>Bacteria</taxon>
        <taxon>Bacillati</taxon>
        <taxon>Bacillota</taxon>
        <taxon>Clostridia</taxon>
        <taxon>Eubacteriales</taxon>
        <taxon>Desulfitobacteriaceae</taxon>
        <taxon>Desulfitobacterium</taxon>
    </lineage>
</organism>
<protein>
    <submittedName>
        <fullName evidence="2">Uncharacterized protein</fullName>
    </submittedName>
</protein>
<dbReference type="AlphaFoldDB" id="G9XLT4"/>
<name>G9XLT4_DESHA</name>
<comment type="caution">
    <text evidence="2">The sequence shown here is derived from an EMBL/GenBank/DDBJ whole genome shotgun (WGS) entry which is preliminary data.</text>
</comment>
<evidence type="ECO:0000313" key="3">
    <source>
        <dbReference type="Proteomes" id="UP000004416"/>
    </source>
</evidence>
<evidence type="ECO:0000313" key="2">
    <source>
        <dbReference type="EMBL" id="EHL07360.1"/>
    </source>
</evidence>
<dbReference type="EMBL" id="AFZX01000043">
    <property type="protein sequence ID" value="EHL07360.1"/>
    <property type="molecule type" value="Genomic_DNA"/>
</dbReference>
<evidence type="ECO:0000256" key="1">
    <source>
        <dbReference type="SAM" id="MobiDB-lite"/>
    </source>
</evidence>
<reference evidence="2 3" key="1">
    <citation type="submission" date="2011-08" db="EMBL/GenBank/DDBJ databases">
        <authorList>
            <person name="Weinstock G."/>
            <person name="Sodergren E."/>
            <person name="Clifton S."/>
            <person name="Fulton L."/>
            <person name="Fulton B."/>
            <person name="Courtney L."/>
            <person name="Fronick C."/>
            <person name="Harrison M."/>
            <person name="Strong C."/>
            <person name="Farmer C."/>
            <person name="Delahaunty K."/>
            <person name="Markovic C."/>
            <person name="Hall O."/>
            <person name="Minx P."/>
            <person name="Tomlinson C."/>
            <person name="Mitreva M."/>
            <person name="Hou S."/>
            <person name="Chen J."/>
            <person name="Wollam A."/>
            <person name="Pepin K.H."/>
            <person name="Johnson M."/>
            <person name="Bhonagiri V."/>
            <person name="Zhang X."/>
            <person name="Suruliraj S."/>
            <person name="Warren W."/>
            <person name="Chinwalla A."/>
            <person name="Mardis E.R."/>
            <person name="Wilson R.K."/>
        </authorList>
    </citation>
    <scope>NUCLEOTIDE SEQUENCE [LARGE SCALE GENOMIC DNA]</scope>
    <source>
        <strain evidence="2 3">DP7</strain>
    </source>
</reference>
<feature type="region of interest" description="Disordered" evidence="1">
    <location>
        <begin position="40"/>
        <end position="61"/>
    </location>
</feature>
<dbReference type="HOGENOM" id="CLU_2914933_0_0_9"/>